<sequence length="56" mass="6328">MILAGDTHYEQISRDILPHLNYPHISHLAVLSHGGKAGKFIYKTPKHISLTYDCII</sequence>
<organism evidence="1 2">
    <name type="scientific">Maribacter litoralis</name>
    <dbReference type="NCBI Taxonomy" id="2059726"/>
    <lineage>
        <taxon>Bacteria</taxon>
        <taxon>Pseudomonadati</taxon>
        <taxon>Bacteroidota</taxon>
        <taxon>Flavobacteriia</taxon>
        <taxon>Flavobacteriales</taxon>
        <taxon>Flavobacteriaceae</taxon>
        <taxon>Maribacter</taxon>
    </lineage>
</organism>
<accession>A0A653SD97</accession>
<reference evidence="1 2" key="1">
    <citation type="submission" date="2019-10" db="EMBL/GenBank/DDBJ databases">
        <authorList>
            <person name="Karimi E."/>
        </authorList>
    </citation>
    <scope>NUCLEOTIDE SEQUENCE [LARGE SCALE GENOMIC DNA]</scope>
    <source>
        <strain evidence="1">Maribacter sp. 151</strain>
    </source>
</reference>
<evidence type="ECO:0000313" key="2">
    <source>
        <dbReference type="Proteomes" id="UP000430202"/>
    </source>
</evidence>
<name>A0A653SD97_9FLAO</name>
<dbReference type="EMBL" id="CABWLR010000003">
    <property type="protein sequence ID" value="VXB66385.1"/>
    <property type="molecule type" value="Genomic_DNA"/>
</dbReference>
<dbReference type="AlphaFoldDB" id="A0A653SD97"/>
<gene>
    <name evidence="1" type="ORF">MARI151_30287</name>
</gene>
<protein>
    <submittedName>
        <fullName evidence="1">Uncharacterized protein</fullName>
    </submittedName>
</protein>
<dbReference type="Proteomes" id="UP000430202">
    <property type="component" value="Unassembled WGS sequence"/>
</dbReference>
<proteinExistence type="predicted"/>
<evidence type="ECO:0000313" key="1">
    <source>
        <dbReference type="EMBL" id="VXB66385.1"/>
    </source>
</evidence>
<keyword evidence="2" id="KW-1185">Reference proteome</keyword>